<proteinExistence type="predicted"/>
<dbReference type="OrthoDB" id="408373at2759"/>
<protein>
    <submittedName>
        <fullName evidence="2">Uncharacterized protein</fullName>
    </submittedName>
</protein>
<dbReference type="EMBL" id="WHVB01000016">
    <property type="protein sequence ID" value="KAF8475161.1"/>
    <property type="molecule type" value="Genomic_DNA"/>
</dbReference>
<evidence type="ECO:0000313" key="3">
    <source>
        <dbReference type="Proteomes" id="UP000759537"/>
    </source>
</evidence>
<comment type="caution">
    <text evidence="2">The sequence shown here is derived from an EMBL/GenBank/DDBJ whole genome shotgun (WGS) entry which is preliminary data.</text>
</comment>
<evidence type="ECO:0000256" key="1">
    <source>
        <dbReference type="SAM" id="MobiDB-lite"/>
    </source>
</evidence>
<gene>
    <name evidence="2" type="ORF">DFH94DRAFT_683878</name>
</gene>
<feature type="compositionally biased region" description="Low complexity" evidence="1">
    <location>
        <begin position="15"/>
        <end position="29"/>
    </location>
</feature>
<feature type="compositionally biased region" description="Basic and acidic residues" evidence="1">
    <location>
        <begin position="62"/>
        <end position="78"/>
    </location>
</feature>
<sequence length="382" mass="42702">MWRTSRGVGVGCSAGAGARWGRRWSGAVGRETRDSEGGGGGGRKDKRKPPIRVWREGGVAVDRVRGGDTDKQKRKPETRGGGNGNMAIEHDEMENMKENRSTDGQIRAIAIYFTRRKLDSKGDKTLFFLEPLMEKRRRQKAQHLPSKIPGSLRQPFYTHCFIAYGFPVIGYFNASDTSHDAAGLCRVVQENIVGHEAFGYFSEETQCSLFEKNVHRALRFACFLAQRAVPSIILPPNIFPHESGFKGNTSAPAGAARDQLEEKDEILKPLLESGFAAPLNSSSRGSLNTEAIRIRHKNDVKHADVQDAQTTTKSQSYIFVGRRMPYIPGLYGNTVRWIRYPHRQKFYIPGRCQLQCYWFGALPRVENGVITGTSLLTIDSPI</sequence>
<keyword evidence="3" id="KW-1185">Reference proteome</keyword>
<dbReference type="Proteomes" id="UP000759537">
    <property type="component" value="Unassembled WGS sequence"/>
</dbReference>
<reference evidence="2" key="1">
    <citation type="submission" date="2019-10" db="EMBL/GenBank/DDBJ databases">
        <authorList>
            <consortium name="DOE Joint Genome Institute"/>
            <person name="Kuo A."/>
            <person name="Miyauchi S."/>
            <person name="Kiss E."/>
            <person name="Drula E."/>
            <person name="Kohler A."/>
            <person name="Sanchez-Garcia M."/>
            <person name="Andreopoulos B."/>
            <person name="Barry K.W."/>
            <person name="Bonito G."/>
            <person name="Buee M."/>
            <person name="Carver A."/>
            <person name="Chen C."/>
            <person name="Cichocki N."/>
            <person name="Clum A."/>
            <person name="Culley D."/>
            <person name="Crous P.W."/>
            <person name="Fauchery L."/>
            <person name="Girlanda M."/>
            <person name="Hayes R."/>
            <person name="Keri Z."/>
            <person name="LaButti K."/>
            <person name="Lipzen A."/>
            <person name="Lombard V."/>
            <person name="Magnuson J."/>
            <person name="Maillard F."/>
            <person name="Morin E."/>
            <person name="Murat C."/>
            <person name="Nolan M."/>
            <person name="Ohm R."/>
            <person name="Pangilinan J."/>
            <person name="Pereira M."/>
            <person name="Perotto S."/>
            <person name="Peter M."/>
            <person name="Riley R."/>
            <person name="Sitrit Y."/>
            <person name="Stielow B."/>
            <person name="Szollosi G."/>
            <person name="Zifcakova L."/>
            <person name="Stursova M."/>
            <person name="Spatafora J.W."/>
            <person name="Tedersoo L."/>
            <person name="Vaario L.-M."/>
            <person name="Yamada A."/>
            <person name="Yan M."/>
            <person name="Wang P."/>
            <person name="Xu J."/>
            <person name="Bruns T."/>
            <person name="Baldrian P."/>
            <person name="Vilgalys R."/>
            <person name="Henrissat B."/>
            <person name="Grigoriev I.V."/>
            <person name="Hibbett D."/>
            <person name="Nagy L.G."/>
            <person name="Martin F.M."/>
        </authorList>
    </citation>
    <scope>NUCLEOTIDE SEQUENCE</scope>
    <source>
        <strain evidence="2">Prilba</strain>
    </source>
</reference>
<accession>A0A9P5K145</accession>
<name>A0A9P5K145_9AGAM</name>
<reference evidence="2" key="2">
    <citation type="journal article" date="2020" name="Nat. Commun.">
        <title>Large-scale genome sequencing of mycorrhizal fungi provides insights into the early evolution of symbiotic traits.</title>
        <authorList>
            <person name="Miyauchi S."/>
            <person name="Kiss E."/>
            <person name="Kuo A."/>
            <person name="Drula E."/>
            <person name="Kohler A."/>
            <person name="Sanchez-Garcia M."/>
            <person name="Morin E."/>
            <person name="Andreopoulos B."/>
            <person name="Barry K.W."/>
            <person name="Bonito G."/>
            <person name="Buee M."/>
            <person name="Carver A."/>
            <person name="Chen C."/>
            <person name="Cichocki N."/>
            <person name="Clum A."/>
            <person name="Culley D."/>
            <person name="Crous P.W."/>
            <person name="Fauchery L."/>
            <person name="Girlanda M."/>
            <person name="Hayes R.D."/>
            <person name="Keri Z."/>
            <person name="LaButti K."/>
            <person name="Lipzen A."/>
            <person name="Lombard V."/>
            <person name="Magnuson J."/>
            <person name="Maillard F."/>
            <person name="Murat C."/>
            <person name="Nolan M."/>
            <person name="Ohm R.A."/>
            <person name="Pangilinan J."/>
            <person name="Pereira M.F."/>
            <person name="Perotto S."/>
            <person name="Peter M."/>
            <person name="Pfister S."/>
            <person name="Riley R."/>
            <person name="Sitrit Y."/>
            <person name="Stielow J.B."/>
            <person name="Szollosi G."/>
            <person name="Zifcakova L."/>
            <person name="Stursova M."/>
            <person name="Spatafora J.W."/>
            <person name="Tedersoo L."/>
            <person name="Vaario L.M."/>
            <person name="Yamada A."/>
            <person name="Yan M."/>
            <person name="Wang P."/>
            <person name="Xu J."/>
            <person name="Bruns T."/>
            <person name="Baldrian P."/>
            <person name="Vilgalys R."/>
            <person name="Dunand C."/>
            <person name="Henrissat B."/>
            <person name="Grigoriev I.V."/>
            <person name="Hibbett D."/>
            <person name="Nagy L.G."/>
            <person name="Martin F.M."/>
        </authorList>
    </citation>
    <scope>NUCLEOTIDE SEQUENCE</scope>
    <source>
        <strain evidence="2">Prilba</strain>
    </source>
</reference>
<evidence type="ECO:0000313" key="2">
    <source>
        <dbReference type="EMBL" id="KAF8475161.1"/>
    </source>
</evidence>
<dbReference type="AlphaFoldDB" id="A0A9P5K145"/>
<feature type="region of interest" description="Disordered" evidence="1">
    <location>
        <begin position="1"/>
        <end position="87"/>
    </location>
</feature>
<organism evidence="2 3">
    <name type="scientific">Russula ochroleuca</name>
    <dbReference type="NCBI Taxonomy" id="152965"/>
    <lineage>
        <taxon>Eukaryota</taxon>
        <taxon>Fungi</taxon>
        <taxon>Dikarya</taxon>
        <taxon>Basidiomycota</taxon>
        <taxon>Agaricomycotina</taxon>
        <taxon>Agaricomycetes</taxon>
        <taxon>Russulales</taxon>
        <taxon>Russulaceae</taxon>
        <taxon>Russula</taxon>
    </lineage>
</organism>